<dbReference type="SUPFAM" id="SSF53335">
    <property type="entry name" value="S-adenosyl-L-methionine-dependent methyltransferases"/>
    <property type="match status" value="1"/>
</dbReference>
<protein>
    <submittedName>
        <fullName evidence="2">tRNA1(Val) (Adenine(37)-N6)-methyltransferase</fullName>
        <ecNumber evidence="2">2.1.1.223</ecNumber>
    </submittedName>
</protein>
<name>A0A4Z0YC24_9FIRM</name>
<keyword evidence="2" id="KW-0808">Transferase</keyword>
<evidence type="ECO:0000259" key="1">
    <source>
        <dbReference type="Pfam" id="PF05175"/>
    </source>
</evidence>
<dbReference type="Pfam" id="PF05175">
    <property type="entry name" value="MTS"/>
    <property type="match status" value="1"/>
</dbReference>
<evidence type="ECO:0000313" key="3">
    <source>
        <dbReference type="Proteomes" id="UP000297714"/>
    </source>
</evidence>
<keyword evidence="2" id="KW-0489">Methyltransferase</keyword>
<dbReference type="PANTHER" id="PTHR47739:SF1">
    <property type="entry name" value="TRNA1(VAL) (ADENINE(37)-N6)-METHYLTRANSFERASE"/>
    <property type="match status" value="1"/>
</dbReference>
<dbReference type="OrthoDB" id="9777257at2"/>
<keyword evidence="3" id="KW-1185">Reference proteome</keyword>
<dbReference type="GO" id="GO:0032259">
    <property type="term" value="P:methylation"/>
    <property type="evidence" value="ECO:0007669"/>
    <property type="project" value="UniProtKB-KW"/>
</dbReference>
<dbReference type="Proteomes" id="UP000297714">
    <property type="component" value="Unassembled WGS sequence"/>
</dbReference>
<sequence length="248" mass="27485">MKAERLEPLSRDYSVIVSQSHRFNTDTILLAAFSTPRAGELCADLGTGCGAIPLIWCARAKPRKIYALEIQEEACAMARRSVEYNRLSETVKVVHGDICEIKKYGLPAGEFGTVACNPPYKIDGTGIHNPSEALRVARHETACRFEDIAKAAAHLLRFGGRFFCCMRPERLCGAMLDLRNAGLEPKRLRFVQQRPNRPPFLFLLQANRGGKAGMTVDPVLFIEGSNGFSEEMQQIYGEYTLNKGASGK</sequence>
<dbReference type="InterPro" id="IPR029063">
    <property type="entry name" value="SAM-dependent_MTases_sf"/>
</dbReference>
<dbReference type="CDD" id="cd02440">
    <property type="entry name" value="AdoMet_MTases"/>
    <property type="match status" value="1"/>
</dbReference>
<dbReference type="PROSITE" id="PS00092">
    <property type="entry name" value="N6_MTASE"/>
    <property type="match status" value="1"/>
</dbReference>
<feature type="domain" description="Methyltransferase small" evidence="1">
    <location>
        <begin position="27"/>
        <end position="124"/>
    </location>
</feature>
<dbReference type="GO" id="GO:0003676">
    <property type="term" value="F:nucleic acid binding"/>
    <property type="evidence" value="ECO:0007669"/>
    <property type="project" value="InterPro"/>
</dbReference>
<accession>A0A4Z0YC24</accession>
<dbReference type="InterPro" id="IPR007848">
    <property type="entry name" value="Small_mtfrase_dom"/>
</dbReference>
<dbReference type="InterPro" id="IPR050210">
    <property type="entry name" value="tRNA_Adenine-N(6)_MTase"/>
</dbReference>
<organism evidence="2 3">
    <name type="scientific">Caproiciproducens galactitolivorans</name>
    <dbReference type="NCBI Taxonomy" id="642589"/>
    <lineage>
        <taxon>Bacteria</taxon>
        <taxon>Bacillati</taxon>
        <taxon>Bacillota</taxon>
        <taxon>Clostridia</taxon>
        <taxon>Eubacteriales</taxon>
        <taxon>Acutalibacteraceae</taxon>
        <taxon>Caproiciproducens</taxon>
    </lineage>
</organism>
<evidence type="ECO:0000313" key="2">
    <source>
        <dbReference type="EMBL" id="TGJ77025.1"/>
    </source>
</evidence>
<reference evidence="2 3" key="1">
    <citation type="submission" date="2019-04" db="EMBL/GenBank/DDBJ databases">
        <authorList>
            <person name="Poehlein A."/>
            <person name="Bengelsdorf F.R."/>
            <person name="Duerre P."/>
            <person name="Daniel R."/>
        </authorList>
    </citation>
    <scope>NUCLEOTIDE SEQUENCE [LARGE SCALE GENOMIC DNA]</scope>
    <source>
        <strain evidence="2 3">BS-1</strain>
    </source>
</reference>
<gene>
    <name evidence="2" type="primary">yfiC</name>
    <name evidence="2" type="ORF">CAGA_11000</name>
</gene>
<dbReference type="GO" id="GO:0008170">
    <property type="term" value="F:N-methyltransferase activity"/>
    <property type="evidence" value="ECO:0007669"/>
    <property type="project" value="UniProtKB-ARBA"/>
</dbReference>
<dbReference type="EC" id="2.1.1.223" evidence="2"/>
<dbReference type="EMBL" id="SRMQ01000003">
    <property type="protein sequence ID" value="TGJ77025.1"/>
    <property type="molecule type" value="Genomic_DNA"/>
</dbReference>
<dbReference type="InterPro" id="IPR002052">
    <property type="entry name" value="DNA_methylase_N6_adenine_CS"/>
</dbReference>
<comment type="caution">
    <text evidence="2">The sequence shown here is derived from an EMBL/GenBank/DDBJ whole genome shotgun (WGS) entry which is preliminary data.</text>
</comment>
<dbReference type="AlphaFoldDB" id="A0A4Z0YC24"/>
<dbReference type="PANTHER" id="PTHR47739">
    <property type="entry name" value="TRNA1(VAL) (ADENINE(37)-N6)-METHYLTRANSFERASE"/>
    <property type="match status" value="1"/>
</dbReference>
<proteinExistence type="predicted"/>
<dbReference type="RefSeq" id="WP_135658593.1">
    <property type="nucleotide sequence ID" value="NZ_SRMQ01000003.1"/>
</dbReference>
<dbReference type="GO" id="GO:0008757">
    <property type="term" value="F:S-adenosylmethionine-dependent methyltransferase activity"/>
    <property type="evidence" value="ECO:0007669"/>
    <property type="project" value="UniProtKB-ARBA"/>
</dbReference>
<dbReference type="Gene3D" id="3.40.50.150">
    <property type="entry name" value="Vaccinia Virus protein VP39"/>
    <property type="match status" value="1"/>
</dbReference>